<accession>A0ACB7ESD8</accession>
<name>A0ACB7ESD8_NIBAL</name>
<protein>
    <submittedName>
        <fullName evidence="1">Sorting nexin-10A</fullName>
    </submittedName>
</protein>
<organism evidence="1 2">
    <name type="scientific">Nibea albiflora</name>
    <name type="common">Yellow drum</name>
    <name type="synonym">Corvina albiflora</name>
    <dbReference type="NCBI Taxonomy" id="240163"/>
    <lineage>
        <taxon>Eukaryota</taxon>
        <taxon>Metazoa</taxon>
        <taxon>Chordata</taxon>
        <taxon>Craniata</taxon>
        <taxon>Vertebrata</taxon>
        <taxon>Euteleostomi</taxon>
        <taxon>Actinopterygii</taxon>
        <taxon>Neopterygii</taxon>
        <taxon>Teleostei</taxon>
        <taxon>Neoteleostei</taxon>
        <taxon>Acanthomorphata</taxon>
        <taxon>Eupercaria</taxon>
        <taxon>Sciaenidae</taxon>
        <taxon>Nibea</taxon>
    </lineage>
</organism>
<dbReference type="EMBL" id="CM024811">
    <property type="protein sequence ID" value="KAG8005122.1"/>
    <property type="molecule type" value="Genomic_DNA"/>
</dbReference>
<comment type="caution">
    <text evidence="1">The sequence shown here is derived from an EMBL/GenBank/DDBJ whole genome shotgun (WGS) entry which is preliminary data.</text>
</comment>
<keyword evidence="2" id="KW-1185">Reference proteome</keyword>
<reference evidence="1" key="1">
    <citation type="submission" date="2020-04" db="EMBL/GenBank/DDBJ databases">
        <title>A chromosome-scale assembly and high-density genetic map of the yellow drum (Nibea albiflora) genome.</title>
        <authorList>
            <person name="Xu D."/>
            <person name="Zhang W."/>
            <person name="Chen R."/>
            <person name="Tan P."/>
            <person name="Wang L."/>
            <person name="Song H."/>
            <person name="Tian L."/>
            <person name="Zhu Q."/>
            <person name="Wang B."/>
        </authorList>
    </citation>
    <scope>NUCLEOTIDE SEQUENCE</scope>
    <source>
        <strain evidence="1">ZJHYS-2018</strain>
    </source>
</reference>
<dbReference type="Proteomes" id="UP000805704">
    <property type="component" value="Chromosome 23"/>
</dbReference>
<gene>
    <name evidence="1" type="primary">SNX10A</name>
    <name evidence="1" type="ORF">GBF38_011033</name>
</gene>
<proteinExistence type="predicted"/>
<evidence type="ECO:0000313" key="1">
    <source>
        <dbReference type="EMBL" id="KAG8005122.1"/>
    </source>
</evidence>
<sequence>MDGLLDNFSKTEFISICVQNPRLVREHHWQTHVDYEICLHSNSMCFRKKASCVRRRYSEFVWLRHCLEQNALIIDLPKLPPRIPFFSLRNAQQVLQRMKGMQEFLEIVLHAPLLLSDSRLHLFLQSELSIPKIERCARGKTSPISLPNWRPDSLNHPPSPTLHPPPFLYFSSPPGDRDTPPPPLLSSSSSSCLPHLCLRCVKSSWRFPIDWIGMGGIGRCVCVVVVVVVVVTFDGLRSEAMKKTRRWPPPTKRQLTYRRHGEGRQVDRGGGQRWSGCEVGGK</sequence>
<evidence type="ECO:0000313" key="2">
    <source>
        <dbReference type="Proteomes" id="UP000805704"/>
    </source>
</evidence>